<keyword evidence="6" id="KW-0067">ATP-binding</keyword>
<dbReference type="InterPro" id="IPR000595">
    <property type="entry name" value="cNMP-bd_dom"/>
</dbReference>
<feature type="binding site" evidence="9">
    <location>
        <position position="559"/>
    </location>
    <ligand>
        <name>Zn(2+)</name>
        <dbReference type="ChEBI" id="CHEBI:29105"/>
    </ligand>
</feature>
<dbReference type="Gene3D" id="3.40.50.300">
    <property type="entry name" value="P-loop containing nucleotide triphosphate hydrolases"/>
    <property type="match status" value="2"/>
</dbReference>
<dbReference type="SUPFAM" id="SSF52540">
    <property type="entry name" value="P-loop containing nucleoside triphosphate hydrolases"/>
    <property type="match status" value="2"/>
</dbReference>
<comment type="caution">
    <text evidence="13">The sequence shown here is derived from an EMBL/GenBank/DDBJ whole genome shotgun (WGS) entry which is preliminary data.</text>
</comment>
<dbReference type="GO" id="GO:0016887">
    <property type="term" value="F:ATP hydrolysis activity"/>
    <property type="evidence" value="ECO:0007669"/>
    <property type="project" value="InterPro"/>
</dbReference>
<feature type="domain" description="Cyclic nucleotide-binding" evidence="11">
    <location>
        <begin position="976"/>
        <end position="1044"/>
    </location>
</feature>
<evidence type="ECO:0000259" key="12">
    <source>
        <dbReference type="PROSITE" id="PS51131"/>
    </source>
</evidence>
<dbReference type="Pfam" id="PF13558">
    <property type="entry name" value="SbcC_Walker_B"/>
    <property type="match status" value="1"/>
</dbReference>
<dbReference type="AlphaFoldDB" id="A0A7C2V2Z7"/>
<dbReference type="PROSITE" id="PS51131">
    <property type="entry name" value="ZN_HOOK"/>
    <property type="match status" value="1"/>
</dbReference>
<keyword evidence="3" id="KW-0227">DNA damage</keyword>
<evidence type="ECO:0000256" key="2">
    <source>
        <dbReference type="ARBA" id="ARBA00022741"/>
    </source>
</evidence>
<evidence type="ECO:0008006" key="14">
    <source>
        <dbReference type="Google" id="ProtNLM"/>
    </source>
</evidence>
<keyword evidence="2" id="KW-0547">Nucleotide-binding</keyword>
<evidence type="ECO:0000256" key="7">
    <source>
        <dbReference type="ARBA" id="ARBA00023054"/>
    </source>
</evidence>
<evidence type="ECO:0000256" key="1">
    <source>
        <dbReference type="ARBA" id="ARBA00022723"/>
    </source>
</evidence>
<keyword evidence="5 9" id="KW-0862">Zinc</keyword>
<feature type="coiled-coil region" evidence="10">
    <location>
        <begin position="513"/>
        <end position="547"/>
    </location>
</feature>
<evidence type="ECO:0000256" key="9">
    <source>
        <dbReference type="PROSITE-ProRule" id="PRU00471"/>
    </source>
</evidence>
<feature type="domain" description="Zinc-hook" evidence="12">
    <location>
        <begin position="513"/>
        <end position="614"/>
    </location>
</feature>
<keyword evidence="4" id="KW-0378">Hydrolase</keyword>
<sequence>MRPIRLELENFTVYRGKHSIDFSPLSFFVIKGRTGAGKSSIIDAICYALYGRVPRYGGEKAHKHLLSRGQSSMYVSLEFSVRGNYYRVDRAYSQSKSVGQSTYRFYENGKPIPLRESELNERIKEILRLDYETFTKVILLPQNQFDRFLKPEDEKERRKILNSLLGFSGLFDAIKERIKEEYRALEHSISAKNERLIQLSQADENAITKLEGDIRSLEGQYGELKNKKTELQKLLEICKRRDDLEQERLEIEERLRDLSEAENEVEEKKKRLKLAVELLPYKPRIEEYERIKGQEEGYIRERQKKERDYSLYSDELKVVEEEFKKIEEEFKRLEEYNKKILKLNNVLQMVESYKETEREREELKGRLEKIEEGLVKVKKEEEDCKERLSKGENLTKEVQEKIKDYEEKGVEEKIKSIGELKEKLKRLEDLEREKRKVLEEINKERKELEVKERALEEKDKERQGLEERIREFQEELENLRLSLQEEVSLVSQRMDMESMLRKAIEMEGLRGEGRRLEDKLRDVEGVLKGLEEELFELENRRLEIYAMELRASLKEGDVCPVCGGVVGHVHEVSLKEDLQSLLNRLKELQDKKSYYERERASLEAQLNLLKEKERTLIEELKGHDRQSMEFELSRLKERLEEIEKEKALVQEREREIKELKEREEKVLKDVEGLRVELERIKEGLRHKESRLEQAIKESEGLSSSLPDEPSRVEQYIKDVERDYEELKGLREKERKYLERLKELREELSQKEKRRVELEKEREGLIEQIKEKGERLKRLEEDIKAQIGEAYSHLLEQRVKRAVEDLTRKIKQIQEDYQKVSKYKQDIELKVEGLKSDIRNIENNLLNLKRQKEGVAKELYELYERFGSLEEAEKYMLDQEGIERLRQEVEQYEREKDKLSERREEIEKSLRELEGLPKTEKVEEELSKVEKGIHDNREAYGHLQRSLEELKRLVEERKSIERELQELKQMESLYERLRKDFKDDEFPEYVSQIMLSNIAERGSYYLFKFTSGQFTFEIVDGDLYVMDHHTGHHRPVSSLSGGETFLASLSLAFAVADILSQNAPLESLFIDEGFGSLDRETRESLGEFFEIIKQSTNRMVGIITHVEDIADKFSQRIDVEKKGASATIKVIY</sequence>
<keyword evidence="7 10" id="KW-0175">Coiled coil</keyword>
<name>A0A7C2V2Z7_9AQUI</name>
<dbReference type="PROSITE" id="PS50042">
    <property type="entry name" value="CNMP_BINDING_3"/>
    <property type="match status" value="1"/>
</dbReference>
<dbReference type="GO" id="GO:0005524">
    <property type="term" value="F:ATP binding"/>
    <property type="evidence" value="ECO:0007669"/>
    <property type="project" value="UniProtKB-KW"/>
</dbReference>
<dbReference type="InterPro" id="IPR038729">
    <property type="entry name" value="Rad50/SbcC_AAA"/>
</dbReference>
<accession>A0A7C2V2Z7</accession>
<evidence type="ECO:0000256" key="10">
    <source>
        <dbReference type="SAM" id="Coils"/>
    </source>
</evidence>
<dbReference type="Pfam" id="PF13476">
    <property type="entry name" value="AAA_23"/>
    <property type="match status" value="1"/>
</dbReference>
<gene>
    <name evidence="13" type="ORF">ENO47_02960</name>
</gene>
<dbReference type="Gene3D" id="1.10.287.510">
    <property type="entry name" value="Helix hairpin bin"/>
    <property type="match status" value="1"/>
</dbReference>
<evidence type="ECO:0000259" key="11">
    <source>
        <dbReference type="PROSITE" id="PS50042"/>
    </source>
</evidence>
<feature type="binding site" evidence="9">
    <location>
        <position position="562"/>
    </location>
    <ligand>
        <name>Zn(2+)</name>
        <dbReference type="ChEBI" id="CHEBI:29105"/>
    </ligand>
</feature>
<keyword evidence="8" id="KW-0234">DNA repair</keyword>
<dbReference type="InterPro" id="IPR027417">
    <property type="entry name" value="P-loop_NTPase"/>
</dbReference>
<dbReference type="PANTHER" id="PTHR32114:SF2">
    <property type="entry name" value="ABC TRANSPORTER ABCH.3"/>
    <property type="match status" value="1"/>
</dbReference>
<organism evidence="13">
    <name type="scientific">Hydrogenobacter sp</name>
    <dbReference type="NCBI Taxonomy" id="2152829"/>
    <lineage>
        <taxon>Bacteria</taxon>
        <taxon>Pseudomonadati</taxon>
        <taxon>Aquificota</taxon>
        <taxon>Aquificia</taxon>
        <taxon>Aquificales</taxon>
        <taxon>Aquificaceae</taxon>
        <taxon>Hydrogenobacter</taxon>
    </lineage>
</organism>
<dbReference type="EMBL" id="DSFP01000031">
    <property type="protein sequence ID" value="HEW45620.1"/>
    <property type="molecule type" value="Genomic_DNA"/>
</dbReference>
<evidence type="ECO:0000256" key="4">
    <source>
        <dbReference type="ARBA" id="ARBA00022801"/>
    </source>
</evidence>
<proteinExistence type="predicted"/>
<feature type="coiled-coil region" evidence="10">
    <location>
        <begin position="175"/>
        <end position="278"/>
    </location>
</feature>
<dbReference type="GO" id="GO:0046872">
    <property type="term" value="F:metal ion binding"/>
    <property type="evidence" value="ECO:0007669"/>
    <property type="project" value="UniProtKB-UniRule"/>
</dbReference>
<dbReference type="GO" id="GO:0006302">
    <property type="term" value="P:double-strand break repair"/>
    <property type="evidence" value="ECO:0007669"/>
    <property type="project" value="InterPro"/>
</dbReference>
<evidence type="ECO:0000256" key="3">
    <source>
        <dbReference type="ARBA" id="ARBA00022763"/>
    </source>
</evidence>
<feature type="coiled-coil region" evidence="10">
    <location>
        <begin position="571"/>
        <end position="915"/>
    </location>
</feature>
<reference evidence="13" key="1">
    <citation type="journal article" date="2020" name="mSystems">
        <title>Genome- and Community-Level Interaction Insights into Carbon Utilization and Element Cycling Functions of Hydrothermarchaeota in Hydrothermal Sediment.</title>
        <authorList>
            <person name="Zhou Z."/>
            <person name="Liu Y."/>
            <person name="Xu W."/>
            <person name="Pan J."/>
            <person name="Luo Z.H."/>
            <person name="Li M."/>
        </authorList>
    </citation>
    <scope>NUCLEOTIDE SEQUENCE [LARGE SCALE GENOMIC DNA]</scope>
    <source>
        <strain evidence="13">SpSt-132</strain>
    </source>
</reference>
<evidence type="ECO:0000313" key="13">
    <source>
        <dbReference type="EMBL" id="HEW45620.1"/>
    </source>
</evidence>
<evidence type="ECO:0000256" key="5">
    <source>
        <dbReference type="ARBA" id="ARBA00022833"/>
    </source>
</evidence>
<dbReference type="PANTHER" id="PTHR32114">
    <property type="entry name" value="ABC TRANSPORTER ABCH.3"/>
    <property type="match status" value="1"/>
</dbReference>
<feature type="coiled-coil region" evidence="10">
    <location>
        <begin position="302"/>
        <end position="489"/>
    </location>
</feature>
<evidence type="ECO:0000256" key="8">
    <source>
        <dbReference type="ARBA" id="ARBA00023204"/>
    </source>
</evidence>
<feature type="coiled-coil region" evidence="10">
    <location>
        <begin position="942"/>
        <end position="979"/>
    </location>
</feature>
<protein>
    <recommendedName>
        <fullName evidence="14">SMC family ATPase</fullName>
    </recommendedName>
</protein>
<evidence type="ECO:0000256" key="6">
    <source>
        <dbReference type="ARBA" id="ARBA00022840"/>
    </source>
</evidence>
<keyword evidence="1 9" id="KW-0479">Metal-binding</keyword>
<dbReference type="InterPro" id="IPR013134">
    <property type="entry name" value="Zn_hook_RAD50"/>
</dbReference>